<gene>
    <name evidence="6" type="ORF">C5C51_08705</name>
    <name evidence="5" type="ORF">VT73_00280</name>
</gene>
<dbReference type="EMBL" id="LBFI01000001">
    <property type="protein sequence ID" value="KKM47325.1"/>
    <property type="molecule type" value="Genomic_DNA"/>
</dbReference>
<dbReference type="Proteomes" id="UP000237966">
    <property type="component" value="Unassembled WGS sequence"/>
</dbReference>
<accession>A0A0C5BB10</accession>
<dbReference type="GO" id="GO:0004077">
    <property type="term" value="F:biotin--[biotin carboxyl-carrier protein] ligase activity"/>
    <property type="evidence" value="ECO:0007669"/>
    <property type="project" value="UniProtKB-EC"/>
</dbReference>
<dbReference type="Gene3D" id="2.30.30.100">
    <property type="match status" value="1"/>
</dbReference>
<protein>
    <recommendedName>
        <fullName evidence="3">biotin--[biotin carboxyl-carrier protein] ligase</fullName>
        <ecNumber evidence="3">6.3.4.15</ecNumber>
    </recommendedName>
</protein>
<comment type="caution">
    <text evidence="5">The sequence shown here is derived from an EMBL/GenBank/DDBJ whole genome shotgun (WGS) entry which is preliminary data.</text>
</comment>
<evidence type="ECO:0000256" key="2">
    <source>
        <dbReference type="ARBA" id="ARBA00023267"/>
    </source>
</evidence>
<dbReference type="KEGG" id="rtc:APU90_08170"/>
<evidence type="ECO:0000313" key="8">
    <source>
        <dbReference type="Proteomes" id="UP000237966"/>
    </source>
</evidence>
<dbReference type="GeneID" id="93666569"/>
<dbReference type="GO" id="GO:0005737">
    <property type="term" value="C:cytoplasm"/>
    <property type="evidence" value="ECO:0007669"/>
    <property type="project" value="TreeGrafter"/>
</dbReference>
<keyword evidence="1 6" id="KW-0436">Ligase</keyword>
<dbReference type="InterPro" id="IPR004143">
    <property type="entry name" value="BPL_LPL_catalytic"/>
</dbReference>
<dbReference type="PATRIC" id="fig|145458.7.peg.2032"/>
<dbReference type="InterPro" id="IPR045864">
    <property type="entry name" value="aa-tRNA-synth_II/BPL/LPL"/>
</dbReference>
<evidence type="ECO:0000313" key="7">
    <source>
        <dbReference type="Proteomes" id="UP000052979"/>
    </source>
</evidence>
<dbReference type="Gene3D" id="3.30.930.10">
    <property type="entry name" value="Bira Bifunctional Protein, Domain 2"/>
    <property type="match status" value="1"/>
</dbReference>
<keyword evidence="2" id="KW-0092">Biotin</keyword>
<evidence type="ECO:0000256" key="3">
    <source>
        <dbReference type="ARBA" id="ARBA00024227"/>
    </source>
</evidence>
<dbReference type="PROSITE" id="PS51733">
    <property type="entry name" value="BPL_LPL_CATALYTIC"/>
    <property type="match status" value="1"/>
</dbReference>
<dbReference type="SUPFAM" id="SSF55681">
    <property type="entry name" value="Class II aaRS and biotin synthetases"/>
    <property type="match status" value="1"/>
</dbReference>
<dbReference type="InterPro" id="IPR004408">
    <property type="entry name" value="Biotin_CoA_COase_ligase"/>
</dbReference>
<dbReference type="EC" id="6.3.4.15" evidence="3"/>
<evidence type="ECO:0000259" key="4">
    <source>
        <dbReference type="PROSITE" id="PS51733"/>
    </source>
</evidence>
<organism evidence="5 7">
    <name type="scientific">Rathayibacter toxicus</name>
    <dbReference type="NCBI Taxonomy" id="145458"/>
    <lineage>
        <taxon>Bacteria</taxon>
        <taxon>Bacillati</taxon>
        <taxon>Actinomycetota</taxon>
        <taxon>Actinomycetes</taxon>
        <taxon>Micrococcales</taxon>
        <taxon>Microbacteriaceae</taxon>
        <taxon>Rathayibacter</taxon>
    </lineage>
</organism>
<evidence type="ECO:0000313" key="6">
    <source>
        <dbReference type="EMBL" id="PPI13789.1"/>
    </source>
</evidence>
<dbReference type="CDD" id="cd16442">
    <property type="entry name" value="BPL"/>
    <property type="match status" value="1"/>
</dbReference>
<reference evidence="5 7" key="1">
    <citation type="submission" date="2015-04" db="EMBL/GenBank/DDBJ databases">
        <title>Draft genome sequence of Rathayibacter toxicus strain FH-142 (AKA 70134 or CS 32), a Western Australian isolate.</title>
        <authorList>
            <consortium name="Consortium for Microbial Forensics and Genomics (microFORGE)"/>
            <person name="Knight B.M."/>
            <person name="Roberts D.P."/>
            <person name="Lin D."/>
            <person name="Hari K."/>
            <person name="Fletcher J."/>
            <person name="Melcher U."/>
            <person name="Blagden T."/>
            <person name="Luster D.G."/>
            <person name="Sechler A.J."/>
            <person name="Schneider W.L."/>
            <person name="Winegar R.A."/>
        </authorList>
    </citation>
    <scope>NUCLEOTIDE SEQUENCE [LARGE SCALE GENOMIC DNA]</scope>
    <source>
        <strain evidence="5 7">FH142</strain>
    </source>
</reference>
<dbReference type="PANTHER" id="PTHR12835:SF5">
    <property type="entry name" value="BIOTIN--PROTEIN LIGASE"/>
    <property type="match status" value="1"/>
</dbReference>
<dbReference type="STRING" id="145458.APU90_08170"/>
<dbReference type="PANTHER" id="PTHR12835">
    <property type="entry name" value="BIOTIN PROTEIN LIGASE"/>
    <property type="match status" value="1"/>
</dbReference>
<feature type="domain" description="BPL/LPL catalytic" evidence="4">
    <location>
        <begin position="1"/>
        <end position="186"/>
    </location>
</feature>
<dbReference type="Proteomes" id="UP000052979">
    <property type="component" value="Unassembled WGS sequence"/>
</dbReference>
<keyword evidence="7" id="KW-1185">Reference proteome</keyword>
<dbReference type="InterPro" id="IPR003142">
    <property type="entry name" value="BPL_C"/>
</dbReference>
<name>A0A0C5BB10_9MICO</name>
<proteinExistence type="predicted"/>
<dbReference type="RefSeq" id="WP_027691749.1">
    <property type="nucleotide sequence ID" value="NZ_CP010848.1"/>
</dbReference>
<dbReference type="EMBL" id="PSWU01000013">
    <property type="protein sequence ID" value="PPI13789.1"/>
    <property type="molecule type" value="Genomic_DNA"/>
</dbReference>
<dbReference type="Pfam" id="PF03099">
    <property type="entry name" value="BPL_LplA_LipB"/>
    <property type="match status" value="1"/>
</dbReference>
<dbReference type="OrthoDB" id="9807064at2"/>
<sequence>MHVALPPSVSPQILWLPSVGSTNDELRERALTDPAGWPHLSVIATDDQRCGRGRLGRRWEAPAGRTLAASTLLDASCLPASALGWVSLLAGAAVARAISPRVDASVTVKWPNDVLLEGRKVAGVLAERLPDGRVVVGTGVNLLLTEDELPTPTATSLALAGASTTDAGTVLAAYLTEFSALLAPLFVHGDAEASGAADAVRALCSTLGARVRLELSGGRYEEGIAVGLDAGGRLLLKQGAVRSAFAAGDVTHLRF</sequence>
<evidence type="ECO:0000313" key="5">
    <source>
        <dbReference type="EMBL" id="KKM47325.1"/>
    </source>
</evidence>
<dbReference type="KEGG" id="rtx:TI83_08905"/>
<evidence type="ECO:0000256" key="1">
    <source>
        <dbReference type="ARBA" id="ARBA00022598"/>
    </source>
</evidence>
<reference evidence="6 8" key="2">
    <citation type="submission" date="2018-02" db="EMBL/GenBank/DDBJ databases">
        <title>Bacteriophage NCPPB3778 and a type I-E CRISPR drive the evolution of the US Biological Select Agent, Rathayibacter toxicus.</title>
        <authorList>
            <person name="Davis E.W.II."/>
            <person name="Tabima J.F."/>
            <person name="Weisberg A.J."/>
            <person name="Lopes L.D."/>
            <person name="Wiseman M.S."/>
            <person name="Wiseman M.S."/>
            <person name="Pupko T."/>
            <person name="Belcher M.S."/>
            <person name="Sechler A.J."/>
            <person name="Tancos M.A."/>
            <person name="Schroeder B.K."/>
            <person name="Murray T.D."/>
            <person name="Luster D.G."/>
            <person name="Schneider W.L."/>
            <person name="Rogers E."/>
            <person name="Andreote F.D."/>
            <person name="Grunwald N.J."/>
            <person name="Putnam M.L."/>
            <person name="Chang J.H."/>
        </authorList>
    </citation>
    <scope>NUCLEOTIDE SEQUENCE [LARGE SCALE GENOMIC DNA]</scope>
    <source>
        <strain evidence="6 8">FH99</strain>
    </source>
</reference>
<dbReference type="NCBIfam" id="TIGR00121">
    <property type="entry name" value="birA_ligase"/>
    <property type="match status" value="1"/>
</dbReference>
<dbReference type="Pfam" id="PF02237">
    <property type="entry name" value="BPL_C"/>
    <property type="match status" value="1"/>
</dbReference>
<dbReference type="AlphaFoldDB" id="A0A0C5BB10"/>
<dbReference type="eggNOG" id="COG0340">
    <property type="taxonomic scope" value="Bacteria"/>
</dbReference>